<comment type="subcellular location">
    <subcellularLocation>
        <location evidence="1">Membrane</location>
        <topology evidence="1">Single-pass membrane protein</topology>
    </subcellularLocation>
</comment>
<evidence type="ECO:0000256" key="2">
    <source>
        <dbReference type="ARBA" id="ARBA00022692"/>
    </source>
</evidence>
<protein>
    <submittedName>
        <fullName evidence="6">TonB C-terminal domain-containing protein</fullName>
    </submittedName>
</protein>
<proteinExistence type="predicted"/>
<comment type="caution">
    <text evidence="6">The sequence shown here is derived from an EMBL/GenBank/DDBJ whole genome shotgun (WGS) entry which is preliminary data.</text>
</comment>
<name>A0ABV1LFW8_9BURK</name>
<evidence type="ECO:0000313" key="6">
    <source>
        <dbReference type="EMBL" id="MEQ5838194.1"/>
    </source>
</evidence>
<evidence type="ECO:0000256" key="3">
    <source>
        <dbReference type="ARBA" id="ARBA00022989"/>
    </source>
</evidence>
<gene>
    <name evidence="6" type="ORF">N0A02_01910</name>
</gene>
<dbReference type="NCBIfam" id="TIGR01352">
    <property type="entry name" value="tonB_Cterm"/>
    <property type="match status" value="1"/>
</dbReference>
<evidence type="ECO:0000256" key="5">
    <source>
        <dbReference type="SAM" id="SignalP"/>
    </source>
</evidence>
<reference evidence="6 7" key="1">
    <citation type="journal article" date="2024" name="Chem. Sci.">
        <title>Discovery of a lagriamide polyketide by integrated genome mining, isotopic labeling, and untargeted metabolomics.</title>
        <authorList>
            <person name="Fergusson C.H."/>
            <person name="Saulog J."/>
            <person name="Paulo B.S."/>
            <person name="Wilson D.M."/>
            <person name="Liu D.Y."/>
            <person name="Morehouse N.J."/>
            <person name="Waterworth S."/>
            <person name="Barkei J."/>
            <person name="Gray C.A."/>
            <person name="Kwan J.C."/>
            <person name="Eustaquio A.S."/>
            <person name="Linington R.G."/>
        </authorList>
    </citation>
    <scope>NUCLEOTIDE SEQUENCE [LARGE SCALE GENOMIC DNA]</scope>
    <source>
        <strain evidence="6 7">RL17-338-BIF-B</strain>
    </source>
</reference>
<dbReference type="Pfam" id="PF13103">
    <property type="entry name" value="TonB_2"/>
    <property type="match status" value="1"/>
</dbReference>
<keyword evidence="7" id="KW-1185">Reference proteome</keyword>
<accession>A0ABV1LFW8</accession>
<evidence type="ECO:0000256" key="1">
    <source>
        <dbReference type="ARBA" id="ARBA00004167"/>
    </source>
</evidence>
<keyword evidence="5" id="KW-0732">Signal</keyword>
<keyword evidence="4" id="KW-0472">Membrane</keyword>
<feature type="chain" id="PRO_5046238987" evidence="5">
    <location>
        <begin position="27"/>
        <end position="175"/>
    </location>
</feature>
<organism evidence="6 7">
    <name type="scientific">Paraburkholderia acidicola</name>
    <dbReference type="NCBI Taxonomy" id="1912599"/>
    <lineage>
        <taxon>Bacteria</taxon>
        <taxon>Pseudomonadati</taxon>
        <taxon>Pseudomonadota</taxon>
        <taxon>Betaproteobacteria</taxon>
        <taxon>Burkholderiales</taxon>
        <taxon>Burkholderiaceae</taxon>
        <taxon>Paraburkholderia</taxon>
    </lineage>
</organism>
<sequence length="175" mass="18425">MRTTMKQHALRGMILALGLTMLAACANDGPSVPDSATIARLCREGLSQTGQPAPDSLDQLSRPQWSRYTGCLIGHNLQIAAKDRAGYPESIVSVRFAPDGSVVSAQLLHSTGDVAWDTLAAQAIAAASPLPHAPIGAPVSRIDLRFGSRPREGLSAVSRWSEHHCTTVGSATSCN</sequence>
<dbReference type="SUPFAM" id="SSF74653">
    <property type="entry name" value="TolA/TonB C-terminal domain"/>
    <property type="match status" value="1"/>
</dbReference>
<evidence type="ECO:0000313" key="7">
    <source>
        <dbReference type="Proteomes" id="UP001469089"/>
    </source>
</evidence>
<keyword evidence="3" id="KW-1133">Transmembrane helix</keyword>
<dbReference type="InterPro" id="IPR006260">
    <property type="entry name" value="TonB/TolA_C"/>
</dbReference>
<dbReference type="Gene3D" id="3.30.1150.10">
    <property type="match status" value="1"/>
</dbReference>
<keyword evidence="2" id="KW-0812">Transmembrane</keyword>
<evidence type="ECO:0000256" key="4">
    <source>
        <dbReference type="ARBA" id="ARBA00023136"/>
    </source>
</evidence>
<dbReference type="EMBL" id="JAOALG010000001">
    <property type="protein sequence ID" value="MEQ5838194.1"/>
    <property type="molecule type" value="Genomic_DNA"/>
</dbReference>
<feature type="signal peptide" evidence="5">
    <location>
        <begin position="1"/>
        <end position="26"/>
    </location>
</feature>
<dbReference type="PROSITE" id="PS51257">
    <property type="entry name" value="PROKAR_LIPOPROTEIN"/>
    <property type="match status" value="1"/>
</dbReference>
<dbReference type="RefSeq" id="WP_349541052.1">
    <property type="nucleotide sequence ID" value="NZ_JAOALG010000001.1"/>
</dbReference>
<dbReference type="Proteomes" id="UP001469089">
    <property type="component" value="Unassembled WGS sequence"/>
</dbReference>